<keyword evidence="4 11" id="KW-1003">Cell membrane</keyword>
<sequence length="261" mass="29752">MIKARSPLAITLAVWHAIFLREALGRLFDMRFAWFWLFMEPTCHIAFVAYVWRALRTHSVGGMDIIIWVLVGMLAFFLFRRTAVQTTYACDSNQPLFTYRQVKPFDTAIVRAGLEGFLMMVISIMILIIGAFFGHDTVPADPLMVIWILIGIWLFGLGYGLIGSVLMALVPEMEHVLKLIMLPLYLISGVIWPISSVPQPYLDLLMYNPMAHALELVRLGYFPYYHAVPGVSMSYLYGWAGASVLLGLLLYRRFAFQLVMK</sequence>
<dbReference type="GO" id="GO:0043190">
    <property type="term" value="C:ATP-binding cassette (ABC) transporter complex"/>
    <property type="evidence" value="ECO:0007669"/>
    <property type="project" value="InterPro"/>
</dbReference>
<dbReference type="InterPro" id="IPR000412">
    <property type="entry name" value="ABC_2_transport"/>
</dbReference>
<feature type="transmembrane region" description="Helical" evidence="11">
    <location>
        <begin position="108"/>
        <end position="133"/>
    </location>
</feature>
<protein>
    <recommendedName>
        <fullName evidence="11">Transport permease protein</fullName>
    </recommendedName>
</protein>
<keyword evidence="6 11" id="KW-0812">Transmembrane</keyword>
<keyword evidence="14" id="KW-1185">Reference proteome</keyword>
<dbReference type="GO" id="GO:0015774">
    <property type="term" value="P:polysaccharide transport"/>
    <property type="evidence" value="ECO:0007669"/>
    <property type="project" value="UniProtKB-KW"/>
</dbReference>
<keyword evidence="7" id="KW-0972">Capsule biogenesis/degradation</keyword>
<comment type="subcellular location">
    <subcellularLocation>
        <location evidence="11">Cell inner membrane</location>
        <topology evidence="11">Multi-pass membrane protein</topology>
    </subcellularLocation>
    <subcellularLocation>
        <location evidence="1">Cell membrane</location>
        <topology evidence="1">Multi-pass membrane protein</topology>
    </subcellularLocation>
</comment>
<evidence type="ECO:0000256" key="9">
    <source>
        <dbReference type="ARBA" id="ARBA00023047"/>
    </source>
</evidence>
<evidence type="ECO:0000259" key="12">
    <source>
        <dbReference type="PROSITE" id="PS51012"/>
    </source>
</evidence>
<evidence type="ECO:0000256" key="11">
    <source>
        <dbReference type="RuleBase" id="RU361157"/>
    </source>
</evidence>
<keyword evidence="10 11" id="KW-0472">Membrane</keyword>
<evidence type="ECO:0000256" key="4">
    <source>
        <dbReference type="ARBA" id="ARBA00022475"/>
    </source>
</evidence>
<proteinExistence type="inferred from homology"/>
<feature type="transmembrane region" description="Helical" evidence="11">
    <location>
        <begin position="145"/>
        <end position="169"/>
    </location>
</feature>
<evidence type="ECO:0000256" key="5">
    <source>
        <dbReference type="ARBA" id="ARBA00022597"/>
    </source>
</evidence>
<dbReference type="PANTHER" id="PTHR30413">
    <property type="entry name" value="INNER MEMBRANE TRANSPORT PERMEASE"/>
    <property type="match status" value="1"/>
</dbReference>
<evidence type="ECO:0000313" key="14">
    <source>
        <dbReference type="Proteomes" id="UP000198305"/>
    </source>
</evidence>
<dbReference type="RefSeq" id="WP_089374205.1">
    <property type="nucleotide sequence ID" value="NZ_FZOA01000001.1"/>
</dbReference>
<evidence type="ECO:0000256" key="3">
    <source>
        <dbReference type="ARBA" id="ARBA00022448"/>
    </source>
</evidence>
<reference evidence="14" key="1">
    <citation type="submission" date="2017-06" db="EMBL/GenBank/DDBJ databases">
        <authorList>
            <person name="Varghese N."/>
            <person name="Submissions S."/>
        </authorList>
    </citation>
    <scope>NUCLEOTIDE SEQUENCE [LARGE SCALE GENOMIC DNA]</scope>
    <source>
        <strain evidence="14">Ca-68</strain>
    </source>
</reference>
<accession>A0A238XLD8</accession>
<keyword evidence="3 11" id="KW-0813">Transport</keyword>
<organism evidence="13 14">
    <name type="scientific">Methylobacillus rhizosphaerae</name>
    <dbReference type="NCBI Taxonomy" id="551994"/>
    <lineage>
        <taxon>Bacteria</taxon>
        <taxon>Pseudomonadati</taxon>
        <taxon>Pseudomonadota</taxon>
        <taxon>Betaproteobacteria</taxon>
        <taxon>Nitrosomonadales</taxon>
        <taxon>Methylophilaceae</taxon>
        <taxon>Methylobacillus</taxon>
    </lineage>
</organism>
<dbReference type="AlphaFoldDB" id="A0A238XLD8"/>
<comment type="caution">
    <text evidence="11">Lacks conserved residue(s) required for the propagation of feature annotation.</text>
</comment>
<dbReference type="OrthoDB" id="9814458at2"/>
<dbReference type="InterPro" id="IPR047817">
    <property type="entry name" value="ABC2_TM_bact-type"/>
</dbReference>
<dbReference type="PANTHER" id="PTHR30413:SF10">
    <property type="entry name" value="CAPSULE POLYSACCHARIDE EXPORT INNER-MEMBRANE PROTEIN CTRC"/>
    <property type="match status" value="1"/>
</dbReference>
<feature type="transmembrane region" description="Helical" evidence="11">
    <location>
        <begin position="60"/>
        <end position="79"/>
    </location>
</feature>
<keyword evidence="5" id="KW-0762">Sugar transport</keyword>
<dbReference type="InterPro" id="IPR013525">
    <property type="entry name" value="ABC2_TM"/>
</dbReference>
<dbReference type="Proteomes" id="UP000198305">
    <property type="component" value="Unassembled WGS sequence"/>
</dbReference>
<feature type="transmembrane region" description="Helical" evidence="11">
    <location>
        <begin position="176"/>
        <end position="195"/>
    </location>
</feature>
<dbReference type="Pfam" id="PF01061">
    <property type="entry name" value="ABC2_membrane"/>
    <property type="match status" value="1"/>
</dbReference>
<dbReference type="PRINTS" id="PR00164">
    <property type="entry name" value="ABC2TRNSPORT"/>
</dbReference>
<evidence type="ECO:0000256" key="10">
    <source>
        <dbReference type="ARBA" id="ARBA00023136"/>
    </source>
</evidence>
<keyword evidence="8 11" id="KW-1133">Transmembrane helix</keyword>
<comment type="similarity">
    <text evidence="2 11">Belongs to the ABC-2 integral membrane protein family.</text>
</comment>
<evidence type="ECO:0000256" key="1">
    <source>
        <dbReference type="ARBA" id="ARBA00004651"/>
    </source>
</evidence>
<evidence type="ECO:0000256" key="7">
    <source>
        <dbReference type="ARBA" id="ARBA00022903"/>
    </source>
</evidence>
<gene>
    <name evidence="13" type="ORF">SAMN05192560_0020</name>
</gene>
<evidence type="ECO:0000256" key="8">
    <source>
        <dbReference type="ARBA" id="ARBA00022989"/>
    </source>
</evidence>
<evidence type="ECO:0000256" key="2">
    <source>
        <dbReference type="ARBA" id="ARBA00007783"/>
    </source>
</evidence>
<dbReference type="EMBL" id="FZOA01000001">
    <property type="protein sequence ID" value="SNR59757.1"/>
    <property type="molecule type" value="Genomic_DNA"/>
</dbReference>
<evidence type="ECO:0000313" key="13">
    <source>
        <dbReference type="EMBL" id="SNR59757.1"/>
    </source>
</evidence>
<dbReference type="GO" id="GO:0015920">
    <property type="term" value="P:lipopolysaccharide transport"/>
    <property type="evidence" value="ECO:0007669"/>
    <property type="project" value="TreeGrafter"/>
</dbReference>
<keyword evidence="9" id="KW-0625">Polysaccharide transport</keyword>
<feature type="transmembrane region" description="Helical" evidence="11">
    <location>
        <begin position="234"/>
        <end position="251"/>
    </location>
</feature>
<evidence type="ECO:0000256" key="6">
    <source>
        <dbReference type="ARBA" id="ARBA00022692"/>
    </source>
</evidence>
<dbReference type="GO" id="GO:0140359">
    <property type="term" value="F:ABC-type transporter activity"/>
    <property type="evidence" value="ECO:0007669"/>
    <property type="project" value="InterPro"/>
</dbReference>
<feature type="domain" description="ABC transmembrane type-2" evidence="12">
    <location>
        <begin position="32"/>
        <end position="254"/>
    </location>
</feature>
<name>A0A238XLD8_9PROT</name>
<dbReference type="PROSITE" id="PS51012">
    <property type="entry name" value="ABC_TM2"/>
    <property type="match status" value="1"/>
</dbReference>